<dbReference type="InterPro" id="IPR032466">
    <property type="entry name" value="Metal_Hydrolase"/>
</dbReference>
<dbReference type="Pfam" id="PF07969">
    <property type="entry name" value="Amidohydro_3"/>
    <property type="match status" value="1"/>
</dbReference>
<evidence type="ECO:0000313" key="2">
    <source>
        <dbReference type="EMBL" id="MBB5706764.1"/>
    </source>
</evidence>
<dbReference type="EMBL" id="JACIJH010000005">
    <property type="protein sequence ID" value="MBB5706764.1"/>
    <property type="molecule type" value="Genomic_DNA"/>
</dbReference>
<dbReference type="Gene3D" id="3.20.20.140">
    <property type="entry name" value="Metal-dependent hydrolases"/>
    <property type="match status" value="2"/>
</dbReference>
<keyword evidence="2" id="KW-0378">Hydrolase</keyword>
<proteinExistence type="predicted"/>
<comment type="caution">
    <text evidence="2">The sequence shown here is derived from an EMBL/GenBank/DDBJ whole genome shotgun (WGS) entry which is preliminary data.</text>
</comment>
<dbReference type="Gene3D" id="2.30.40.10">
    <property type="entry name" value="Urease, subunit C, domain 1"/>
    <property type="match status" value="1"/>
</dbReference>
<evidence type="ECO:0000313" key="3">
    <source>
        <dbReference type="Proteomes" id="UP000537161"/>
    </source>
</evidence>
<dbReference type="InterPro" id="IPR013108">
    <property type="entry name" value="Amidohydro_3"/>
</dbReference>
<dbReference type="PANTHER" id="PTHR22642">
    <property type="entry name" value="IMIDAZOLONEPROPIONASE"/>
    <property type="match status" value="1"/>
</dbReference>
<evidence type="ECO:0000259" key="1">
    <source>
        <dbReference type="Pfam" id="PF07969"/>
    </source>
</evidence>
<protein>
    <submittedName>
        <fullName evidence="2">Putative amidohydrolase YtcJ</fullName>
    </submittedName>
</protein>
<dbReference type="InterPro" id="IPR011059">
    <property type="entry name" value="Metal-dep_hydrolase_composite"/>
</dbReference>
<feature type="domain" description="Amidohydrolase 3" evidence="1">
    <location>
        <begin position="43"/>
        <end position="442"/>
    </location>
</feature>
<dbReference type="Gene3D" id="3.10.310.70">
    <property type="match status" value="1"/>
</dbReference>
<name>A0A7W9B5R6_9SPHN</name>
<reference evidence="2 3" key="1">
    <citation type="submission" date="2020-08" db="EMBL/GenBank/DDBJ databases">
        <title>Genomic Encyclopedia of Type Strains, Phase IV (KMG-IV): sequencing the most valuable type-strain genomes for metagenomic binning, comparative biology and taxonomic classification.</title>
        <authorList>
            <person name="Goeker M."/>
        </authorList>
    </citation>
    <scope>NUCLEOTIDE SEQUENCE [LARGE SCALE GENOMIC DNA]</scope>
    <source>
        <strain evidence="2 3">DSM 27163</strain>
    </source>
</reference>
<keyword evidence="3" id="KW-1185">Reference proteome</keyword>
<dbReference type="RefSeq" id="WP_184097959.1">
    <property type="nucleotide sequence ID" value="NZ_JACIJH010000005.1"/>
</dbReference>
<sequence length="445" mass="46713">MTGRFDLLIRNARDARGRGTSIGIREGRIAAIGPDGGGKGPEYDARGRTVGAGLHDHHLHLLATAARMESVDLSACRTADDAIARLRAKAGPPGRWVRAIGYDERIAGLPDRRLLDAWLPDHPLRIQDRTGGYWLLNGAGIAKLGEPPFPPCVERGADGRPNGRIRRGDAWLRERIGGAPPSLAALGATLARRGVTGLTDAGAANGAAEARLLSGAMPQRLTLMGTESLSAGEGYALGPVKLLLDEADLPPVETVAARIAAARSLGRNVAAHCVTLGELLFYLEALAQAGGSQPGDRIEHGAMIAESLIGDIAAAGLTVVTQPNFIHDRGDRYRARMDADERGDLYRLGSLLRGGVRMLGGSDAPYGDPDPWVAIRAATDRRTRDGAVIGGGEAVDRAAALALYRTGPLAVGAPADLILHDWPDDPAAPATIDLTLIGGQIVWQS</sequence>
<dbReference type="Proteomes" id="UP000537161">
    <property type="component" value="Unassembled WGS sequence"/>
</dbReference>
<dbReference type="PANTHER" id="PTHR22642:SF2">
    <property type="entry name" value="PROTEIN LONG AFTER FAR-RED 3"/>
    <property type="match status" value="1"/>
</dbReference>
<accession>A0A7W9B5R6</accession>
<dbReference type="SUPFAM" id="SSF51556">
    <property type="entry name" value="Metallo-dependent hydrolases"/>
    <property type="match status" value="1"/>
</dbReference>
<organism evidence="2 3">
    <name type="scientific">Sphingopyxis panaciterrulae</name>
    <dbReference type="NCBI Taxonomy" id="462372"/>
    <lineage>
        <taxon>Bacteria</taxon>
        <taxon>Pseudomonadati</taxon>
        <taxon>Pseudomonadota</taxon>
        <taxon>Alphaproteobacteria</taxon>
        <taxon>Sphingomonadales</taxon>
        <taxon>Sphingomonadaceae</taxon>
        <taxon>Sphingopyxis</taxon>
    </lineage>
</organism>
<dbReference type="SUPFAM" id="SSF51338">
    <property type="entry name" value="Composite domain of metallo-dependent hydrolases"/>
    <property type="match status" value="1"/>
</dbReference>
<gene>
    <name evidence="2" type="ORF">FHR21_002121</name>
</gene>
<dbReference type="GO" id="GO:0016810">
    <property type="term" value="F:hydrolase activity, acting on carbon-nitrogen (but not peptide) bonds"/>
    <property type="evidence" value="ECO:0007669"/>
    <property type="project" value="InterPro"/>
</dbReference>
<dbReference type="AlphaFoldDB" id="A0A7W9B5R6"/>